<dbReference type="SMART" id="SM00421">
    <property type="entry name" value="HTH_LUXR"/>
    <property type="match status" value="1"/>
</dbReference>
<feature type="region of interest" description="Disordered" evidence="3">
    <location>
        <begin position="342"/>
        <end position="366"/>
    </location>
</feature>
<dbReference type="PRINTS" id="PR00038">
    <property type="entry name" value="HTHLUXR"/>
</dbReference>
<dbReference type="InterPro" id="IPR036388">
    <property type="entry name" value="WH-like_DNA-bd_sf"/>
</dbReference>
<dbReference type="Pfam" id="PF00196">
    <property type="entry name" value="GerE"/>
    <property type="match status" value="1"/>
</dbReference>
<dbReference type="PANTHER" id="PTHR16305">
    <property type="entry name" value="TESTICULAR SOLUBLE ADENYLYL CYCLASE"/>
    <property type="match status" value="1"/>
</dbReference>
<dbReference type="GO" id="GO:0005524">
    <property type="term" value="F:ATP binding"/>
    <property type="evidence" value="ECO:0007669"/>
    <property type="project" value="UniProtKB-KW"/>
</dbReference>
<dbReference type="Gene3D" id="3.40.50.300">
    <property type="entry name" value="P-loop containing nucleotide triphosphate hydrolases"/>
    <property type="match status" value="1"/>
</dbReference>
<name>A0A438M7C2_9ACTN</name>
<dbReference type="InterPro" id="IPR027417">
    <property type="entry name" value="P-loop_NTPase"/>
</dbReference>
<keyword evidence="1" id="KW-0547">Nucleotide-binding</keyword>
<feature type="domain" description="HTH luxR-type" evidence="4">
    <location>
        <begin position="852"/>
        <end position="915"/>
    </location>
</feature>
<comment type="caution">
    <text evidence="5">The sequence shown here is derived from an EMBL/GenBank/DDBJ whole genome shotgun (WGS) entry which is preliminary data.</text>
</comment>
<evidence type="ECO:0000259" key="4">
    <source>
        <dbReference type="PROSITE" id="PS50043"/>
    </source>
</evidence>
<dbReference type="Gene3D" id="1.10.10.10">
    <property type="entry name" value="Winged helix-like DNA-binding domain superfamily/Winged helix DNA-binding domain"/>
    <property type="match status" value="1"/>
</dbReference>
<dbReference type="SUPFAM" id="SSF46894">
    <property type="entry name" value="C-terminal effector domain of the bipartite response regulators"/>
    <property type="match status" value="1"/>
</dbReference>
<dbReference type="RefSeq" id="WP_421915535.1">
    <property type="nucleotide sequence ID" value="NZ_SAUN01000001.1"/>
</dbReference>
<evidence type="ECO:0000256" key="3">
    <source>
        <dbReference type="SAM" id="MobiDB-lite"/>
    </source>
</evidence>
<dbReference type="Pfam" id="PF13191">
    <property type="entry name" value="AAA_16"/>
    <property type="match status" value="1"/>
</dbReference>
<gene>
    <name evidence="5" type="ORF">EDD27_4165</name>
</gene>
<accession>A0A438M7C2</accession>
<reference evidence="5 6" key="1">
    <citation type="submission" date="2019-01" db="EMBL/GenBank/DDBJ databases">
        <title>Sequencing the genomes of 1000 actinobacteria strains.</title>
        <authorList>
            <person name="Klenk H.-P."/>
        </authorList>
    </citation>
    <scope>NUCLEOTIDE SEQUENCE [LARGE SCALE GENOMIC DNA]</scope>
    <source>
        <strain evidence="5 6">DSM 43925</strain>
    </source>
</reference>
<evidence type="ECO:0000313" key="6">
    <source>
        <dbReference type="Proteomes" id="UP000284824"/>
    </source>
</evidence>
<evidence type="ECO:0000313" key="5">
    <source>
        <dbReference type="EMBL" id="RVX41610.1"/>
    </source>
</evidence>
<organism evidence="5 6">
    <name type="scientific">Nonomuraea polychroma</name>
    <dbReference type="NCBI Taxonomy" id="46176"/>
    <lineage>
        <taxon>Bacteria</taxon>
        <taxon>Bacillati</taxon>
        <taxon>Actinomycetota</taxon>
        <taxon>Actinomycetes</taxon>
        <taxon>Streptosporangiales</taxon>
        <taxon>Streptosporangiaceae</taxon>
        <taxon>Nonomuraea</taxon>
    </lineage>
</organism>
<dbReference type="InterPro" id="IPR016032">
    <property type="entry name" value="Sig_transdc_resp-reg_C-effctor"/>
</dbReference>
<sequence>MRDRRAECAQLDGLLEAVRGGESRALVIRGEPGVGKTALLDYVAGREQEFRICRITGVQSEMELAFAALHQLCAPMADRFEQLPDPQCDALRAVFGLSSGPAPDGFLVGLATLGLLAEAARDRPLLCLVDDAQWLDRASMQALAFAARRLLAESVAVVFAVRIPDEASEPAGLPELAGLPEMLVTGLPDEDARNLLRSALPGLWDEQVLDRIVAETRGNPLALLELPKDSTPAELAGGFGLPSARVLTGRIQELYQRRVLRLPPETRRLLLIAAAEPGGEPALLWRAADRLGIGIEAATPAVSAGLVQISERVRFHHPLVRSAVYWAPPPEERRRAHRVLADVTDPQADPDRRAWHAAQGTQGPDEHVAAELERSAGRAQARGGLAAAAAFLARAVELTPDPARRQERALAAAQASHHAGTPDAALRLLSIAAAGPLDERRRGRVDLLRAQIAFAVERGSDAAPLLLKAARQLEPHDVPLARETYLEAISAAMFAGRLANGVGQLEAAQAARSAPPTARRPRATDLLLDGATTLITEGYDAGTPALKLALSAFLAPDLPEEEGLRWLWLANVISAGLWDHETWGRLATRHLQLTRETGQATALPFALTARTAVHVFAGELTEAASLAEEVSMVSQAIGIPLLPYAALFLAAWQGREADCTRLLAAVAAEGVRRGEGNALTVVGWARAMLCNSLGRYEQAAAAASDAGRRRGPEVGAAATWVLVEHVEAAARSGAPEQAADALKRLAETTGPSDTDWALGVEARSRALLSTGAAAEDHYREAIERLGRAAVRGELARSHLLYGEWLRRERRQRDAREQLRAAHESFTTMGMEAFAQRAERELLATGEQVRKRTVETTSELTAQEAQIVRLVREGLTNPEIGARLFISPHTVEWHLRKVFRKLGITSRRQLQRPISA</sequence>
<dbReference type="InterPro" id="IPR041664">
    <property type="entry name" value="AAA_16"/>
</dbReference>
<evidence type="ECO:0000256" key="2">
    <source>
        <dbReference type="ARBA" id="ARBA00022840"/>
    </source>
</evidence>
<dbReference type="GO" id="GO:0003677">
    <property type="term" value="F:DNA binding"/>
    <property type="evidence" value="ECO:0007669"/>
    <property type="project" value="InterPro"/>
</dbReference>
<dbReference type="InterPro" id="IPR000792">
    <property type="entry name" value="Tscrpt_reg_LuxR_C"/>
</dbReference>
<evidence type="ECO:0000256" key="1">
    <source>
        <dbReference type="ARBA" id="ARBA00022741"/>
    </source>
</evidence>
<dbReference type="Proteomes" id="UP000284824">
    <property type="component" value="Unassembled WGS sequence"/>
</dbReference>
<dbReference type="GO" id="GO:0005737">
    <property type="term" value="C:cytoplasm"/>
    <property type="evidence" value="ECO:0007669"/>
    <property type="project" value="TreeGrafter"/>
</dbReference>
<keyword evidence="6" id="KW-1185">Reference proteome</keyword>
<dbReference type="EMBL" id="SAUN01000001">
    <property type="protein sequence ID" value="RVX41610.1"/>
    <property type="molecule type" value="Genomic_DNA"/>
</dbReference>
<dbReference type="SUPFAM" id="SSF52540">
    <property type="entry name" value="P-loop containing nucleoside triphosphate hydrolases"/>
    <property type="match status" value="1"/>
</dbReference>
<protein>
    <submittedName>
        <fullName evidence="5">Regulatory LuxR family protein</fullName>
    </submittedName>
</protein>
<proteinExistence type="predicted"/>
<dbReference type="PANTHER" id="PTHR16305:SF35">
    <property type="entry name" value="TRANSCRIPTIONAL ACTIVATOR DOMAIN"/>
    <property type="match status" value="1"/>
</dbReference>
<dbReference type="GO" id="GO:0006355">
    <property type="term" value="P:regulation of DNA-templated transcription"/>
    <property type="evidence" value="ECO:0007669"/>
    <property type="project" value="InterPro"/>
</dbReference>
<keyword evidence="2" id="KW-0067">ATP-binding</keyword>
<dbReference type="GO" id="GO:0004016">
    <property type="term" value="F:adenylate cyclase activity"/>
    <property type="evidence" value="ECO:0007669"/>
    <property type="project" value="TreeGrafter"/>
</dbReference>
<dbReference type="AlphaFoldDB" id="A0A438M7C2"/>
<dbReference type="PROSITE" id="PS50043">
    <property type="entry name" value="HTH_LUXR_2"/>
    <property type="match status" value="1"/>
</dbReference>
<dbReference type="CDD" id="cd06170">
    <property type="entry name" value="LuxR_C_like"/>
    <property type="match status" value="1"/>
</dbReference>